<evidence type="ECO:0000256" key="2">
    <source>
        <dbReference type="ARBA" id="ARBA00009298"/>
    </source>
</evidence>
<dbReference type="PRINTS" id="PR01837">
    <property type="entry name" value="MGTCSAPBPROT"/>
</dbReference>
<dbReference type="PANTHER" id="PTHR33778">
    <property type="entry name" value="PROTEIN MGTC"/>
    <property type="match status" value="1"/>
</dbReference>
<protein>
    <submittedName>
        <fullName evidence="9">Magnesium transporter</fullName>
    </submittedName>
</protein>
<comment type="subcellular location">
    <subcellularLocation>
        <location evidence="1">Cell membrane</location>
        <topology evidence="1">Multi-pass membrane protein</topology>
    </subcellularLocation>
</comment>
<evidence type="ECO:0000313" key="9">
    <source>
        <dbReference type="EMBL" id="BCK84495.1"/>
    </source>
</evidence>
<keyword evidence="10" id="KW-1185">Reference proteome</keyword>
<dbReference type="KEGG" id="pfaa:MM59RIKEN_18140"/>
<dbReference type="EMBL" id="AP023420">
    <property type="protein sequence ID" value="BCK84495.1"/>
    <property type="molecule type" value="Genomic_DNA"/>
</dbReference>
<dbReference type="AlphaFoldDB" id="A0A810QD52"/>
<comment type="similarity">
    <text evidence="2">Belongs to the MgtC/SapB family.</text>
</comment>
<feature type="transmembrane region" description="Helical" evidence="7">
    <location>
        <begin position="87"/>
        <end position="106"/>
    </location>
</feature>
<proteinExistence type="inferred from homology"/>
<evidence type="ECO:0000256" key="1">
    <source>
        <dbReference type="ARBA" id="ARBA00004651"/>
    </source>
</evidence>
<dbReference type="Proteomes" id="UP000679848">
    <property type="component" value="Chromosome"/>
</dbReference>
<evidence type="ECO:0000256" key="6">
    <source>
        <dbReference type="ARBA" id="ARBA00023136"/>
    </source>
</evidence>
<keyword evidence="4 7" id="KW-0812">Transmembrane</keyword>
<accession>A0A810QD52</accession>
<gene>
    <name evidence="9" type="primary">mgtC_2</name>
    <name evidence="9" type="ORF">MM59RIKEN_18140</name>
</gene>
<dbReference type="InterPro" id="IPR049177">
    <property type="entry name" value="MgtC_SapB_SrpB_YhiD_N"/>
</dbReference>
<feature type="transmembrane region" description="Helical" evidence="7">
    <location>
        <begin position="44"/>
        <end position="62"/>
    </location>
</feature>
<keyword evidence="3" id="KW-1003">Cell membrane</keyword>
<evidence type="ECO:0000259" key="8">
    <source>
        <dbReference type="Pfam" id="PF02308"/>
    </source>
</evidence>
<dbReference type="Pfam" id="PF02308">
    <property type="entry name" value="MgtC"/>
    <property type="match status" value="1"/>
</dbReference>
<dbReference type="GO" id="GO:0005886">
    <property type="term" value="C:plasma membrane"/>
    <property type="evidence" value="ECO:0007669"/>
    <property type="project" value="UniProtKB-SubCell"/>
</dbReference>
<feature type="domain" description="MgtC/SapB/SrpB/YhiD N-terminal" evidence="8">
    <location>
        <begin position="20"/>
        <end position="157"/>
    </location>
</feature>
<reference evidence="9" key="1">
    <citation type="submission" date="2020-09" db="EMBL/GenBank/DDBJ databases">
        <title>New species isolated from human feces.</title>
        <authorList>
            <person name="Kitahara M."/>
            <person name="Shigeno Y."/>
            <person name="Shime M."/>
            <person name="Matsumoto Y."/>
            <person name="Nakamura S."/>
            <person name="Motooka D."/>
            <person name="Fukuoka S."/>
            <person name="Nishikawa H."/>
            <person name="Benno Y."/>
        </authorList>
    </citation>
    <scope>NUCLEOTIDE SEQUENCE</scope>
    <source>
        <strain evidence="9">MM59</strain>
    </source>
</reference>
<evidence type="ECO:0000256" key="7">
    <source>
        <dbReference type="SAM" id="Phobius"/>
    </source>
</evidence>
<name>A0A810QD52_9FIRM</name>
<evidence type="ECO:0000256" key="5">
    <source>
        <dbReference type="ARBA" id="ARBA00022989"/>
    </source>
</evidence>
<organism evidence="9 10">
    <name type="scientific">Pusillibacter faecalis</name>
    <dbReference type="NCBI Taxonomy" id="2714358"/>
    <lineage>
        <taxon>Bacteria</taxon>
        <taxon>Bacillati</taxon>
        <taxon>Bacillota</taxon>
        <taxon>Clostridia</taxon>
        <taxon>Eubacteriales</taxon>
        <taxon>Oscillospiraceae</taxon>
        <taxon>Pusillibacter</taxon>
    </lineage>
</organism>
<keyword evidence="6 7" id="KW-0472">Membrane</keyword>
<evidence type="ECO:0000256" key="3">
    <source>
        <dbReference type="ARBA" id="ARBA00022475"/>
    </source>
</evidence>
<feature type="transmembrane region" description="Helical" evidence="7">
    <location>
        <begin position="138"/>
        <end position="155"/>
    </location>
</feature>
<dbReference type="PANTHER" id="PTHR33778:SF1">
    <property type="entry name" value="MAGNESIUM TRANSPORTER YHID-RELATED"/>
    <property type="match status" value="1"/>
</dbReference>
<feature type="transmembrane region" description="Helical" evidence="7">
    <location>
        <begin position="12"/>
        <end position="32"/>
    </location>
</feature>
<dbReference type="InterPro" id="IPR003416">
    <property type="entry name" value="MgtC/SapB/SrpB/YhiD_fam"/>
</dbReference>
<dbReference type="RefSeq" id="WP_213543167.1">
    <property type="nucleotide sequence ID" value="NZ_AP023420.1"/>
</dbReference>
<keyword evidence="5 7" id="KW-1133">Transmembrane helix</keyword>
<evidence type="ECO:0000256" key="4">
    <source>
        <dbReference type="ARBA" id="ARBA00022692"/>
    </source>
</evidence>
<sequence length="239" mass="26989">MMEWLDNLREFHALSVFLRMTLAVFLGGFIGLERSQKHRPAGFRTYMLISLGAALTMILSQYETEMMNTCWRETALRVGIRTDVSRFGAQVINGVGFLGAGTILVTHNRSVKGLTTAAGLWASACMGLAIGAGFYECVLPVFFLILFCICILPRLEKRMKAYMKNINIYVELTSLDQIRSVITCLKARQIRIYEVDIERGREEKNPSAVFYVRLPKSQPHIEVISILMKLDGVLTVQEI</sequence>
<evidence type="ECO:0000313" key="10">
    <source>
        <dbReference type="Proteomes" id="UP000679848"/>
    </source>
</evidence>